<organism evidence="1 2">
    <name type="scientific">Tieghemostelium lacteum</name>
    <name type="common">Slime mold</name>
    <name type="synonym">Dictyostelium lacteum</name>
    <dbReference type="NCBI Taxonomy" id="361077"/>
    <lineage>
        <taxon>Eukaryota</taxon>
        <taxon>Amoebozoa</taxon>
        <taxon>Evosea</taxon>
        <taxon>Eumycetozoa</taxon>
        <taxon>Dictyostelia</taxon>
        <taxon>Dictyosteliales</taxon>
        <taxon>Raperosteliaceae</taxon>
        <taxon>Tieghemostelium</taxon>
    </lineage>
</organism>
<comment type="caution">
    <text evidence="1">The sequence shown here is derived from an EMBL/GenBank/DDBJ whole genome shotgun (WGS) entry which is preliminary data.</text>
</comment>
<name>A0A152A1I4_TIELA</name>
<evidence type="ECO:0000313" key="2">
    <source>
        <dbReference type="Proteomes" id="UP000076078"/>
    </source>
</evidence>
<reference evidence="1 2" key="1">
    <citation type="submission" date="2015-12" db="EMBL/GenBank/DDBJ databases">
        <title>Dictyostelia acquired genes for synthesis and detection of signals that induce cell-type specialization by lateral gene transfer from prokaryotes.</title>
        <authorList>
            <person name="Gloeckner G."/>
            <person name="Schaap P."/>
        </authorList>
    </citation>
    <scope>NUCLEOTIDE SEQUENCE [LARGE SCALE GENOMIC DNA]</scope>
    <source>
        <strain evidence="1 2">TK</strain>
    </source>
</reference>
<dbReference type="EMBL" id="LODT01000016">
    <property type="protein sequence ID" value="KYR00086.1"/>
    <property type="molecule type" value="Genomic_DNA"/>
</dbReference>
<gene>
    <name evidence="1" type="ORF">DLAC_03233</name>
</gene>
<sequence length="127" mass="15310">MNTIDELKLKVEQLNRDFIKLSNQIDNNFNTLKPLRESIVKVTEKTKIKSDYLDKQNIEYHQKLKEKVNLEELFQFYNQDLVKSNELKLNLIKKIDSIVKERELNRFVYFDLLLVDYQICLLTLDQI</sequence>
<dbReference type="Proteomes" id="UP000076078">
    <property type="component" value="Unassembled WGS sequence"/>
</dbReference>
<dbReference type="AlphaFoldDB" id="A0A152A1I4"/>
<accession>A0A152A1I4</accession>
<protein>
    <submittedName>
        <fullName evidence="1">Uncharacterized protein</fullName>
    </submittedName>
</protein>
<keyword evidence="2" id="KW-1185">Reference proteome</keyword>
<dbReference type="InParanoid" id="A0A152A1I4"/>
<evidence type="ECO:0000313" key="1">
    <source>
        <dbReference type="EMBL" id="KYR00086.1"/>
    </source>
</evidence>
<proteinExistence type="predicted"/>